<dbReference type="GO" id="GO:0006729">
    <property type="term" value="P:tetrahydrobiopterin biosynthetic process"/>
    <property type="evidence" value="ECO:0007669"/>
    <property type="project" value="InterPro"/>
</dbReference>
<dbReference type="NCBIfam" id="NF002017">
    <property type="entry name" value="PRK00823.1-2"/>
    <property type="match status" value="1"/>
</dbReference>
<sequence>MDFTSKHCVPCEGGIDPYKLTQAQEYLKAVEGWEILEGDTLKLQRKFEFKDFKEAMGFVNKVADLANSEDHHPNINIHSYKKVNITLYTHAIGGLSENDYIMAAKINQLV</sequence>
<dbReference type="CDD" id="cd00913">
    <property type="entry name" value="PCD_DCoH_subfamily_a"/>
    <property type="match status" value="1"/>
</dbReference>
<dbReference type="AlphaFoldDB" id="A0A1F5JNW8"/>
<dbReference type="InterPro" id="IPR001533">
    <property type="entry name" value="Pterin_deHydtase"/>
</dbReference>
<dbReference type="PANTHER" id="PTHR12599:SF0">
    <property type="entry name" value="PTERIN-4-ALPHA-CARBINOLAMINE DEHYDRATASE"/>
    <property type="match status" value="1"/>
</dbReference>
<keyword evidence="3 4" id="KW-0456">Lyase</keyword>
<dbReference type="SUPFAM" id="SSF55248">
    <property type="entry name" value="PCD-like"/>
    <property type="match status" value="1"/>
</dbReference>
<name>A0A1F5JNW8_9BACT</name>
<evidence type="ECO:0000313" key="6">
    <source>
        <dbReference type="Proteomes" id="UP000176902"/>
    </source>
</evidence>
<evidence type="ECO:0000256" key="3">
    <source>
        <dbReference type="ARBA" id="ARBA00023239"/>
    </source>
</evidence>
<dbReference type="EC" id="4.2.1.96" evidence="4"/>
<dbReference type="Proteomes" id="UP000176902">
    <property type="component" value="Unassembled WGS sequence"/>
</dbReference>
<dbReference type="Pfam" id="PF01329">
    <property type="entry name" value="Pterin_4a"/>
    <property type="match status" value="1"/>
</dbReference>
<comment type="caution">
    <text evidence="5">The sequence shown here is derived from an EMBL/GenBank/DDBJ whole genome shotgun (WGS) entry which is preliminary data.</text>
</comment>
<dbReference type="InterPro" id="IPR036428">
    <property type="entry name" value="PCD_sf"/>
</dbReference>
<gene>
    <name evidence="5" type="ORF">A3C59_04945</name>
</gene>
<comment type="similarity">
    <text evidence="2 4">Belongs to the pterin-4-alpha-carbinolamine dehydratase family.</text>
</comment>
<dbReference type="GO" id="GO:0008124">
    <property type="term" value="F:4-alpha-hydroxytetrahydrobiopterin dehydratase activity"/>
    <property type="evidence" value="ECO:0007669"/>
    <property type="project" value="UniProtKB-UniRule"/>
</dbReference>
<evidence type="ECO:0000313" key="5">
    <source>
        <dbReference type="EMBL" id="OGE30296.1"/>
    </source>
</evidence>
<evidence type="ECO:0000256" key="1">
    <source>
        <dbReference type="ARBA" id="ARBA00001554"/>
    </source>
</evidence>
<accession>A0A1F5JNW8</accession>
<dbReference type="STRING" id="1797768.A3C59_04945"/>
<evidence type="ECO:0000256" key="2">
    <source>
        <dbReference type="ARBA" id="ARBA00006472"/>
    </source>
</evidence>
<dbReference type="EMBL" id="MFCV01000048">
    <property type="protein sequence ID" value="OGE30296.1"/>
    <property type="molecule type" value="Genomic_DNA"/>
</dbReference>
<reference evidence="5 6" key="1">
    <citation type="journal article" date="2016" name="Nat. Commun.">
        <title>Thousands of microbial genomes shed light on interconnected biogeochemical processes in an aquifer system.</title>
        <authorList>
            <person name="Anantharaman K."/>
            <person name="Brown C.T."/>
            <person name="Hug L.A."/>
            <person name="Sharon I."/>
            <person name="Castelle C.J."/>
            <person name="Probst A.J."/>
            <person name="Thomas B.C."/>
            <person name="Singh A."/>
            <person name="Wilkins M.J."/>
            <person name="Karaoz U."/>
            <person name="Brodie E.L."/>
            <person name="Williams K.H."/>
            <person name="Hubbard S.S."/>
            <person name="Banfield J.F."/>
        </authorList>
    </citation>
    <scope>NUCLEOTIDE SEQUENCE [LARGE SCALE GENOMIC DNA]</scope>
</reference>
<dbReference type="Gene3D" id="3.30.1360.20">
    <property type="entry name" value="Transcriptional coactivator/pterin dehydratase"/>
    <property type="match status" value="1"/>
</dbReference>
<comment type="catalytic activity">
    <reaction evidence="1 4">
        <text>(4aS,6R)-4a-hydroxy-L-erythro-5,6,7,8-tetrahydrobiopterin = (6R)-L-erythro-6,7-dihydrobiopterin + H2O</text>
        <dbReference type="Rhea" id="RHEA:11920"/>
        <dbReference type="ChEBI" id="CHEBI:15377"/>
        <dbReference type="ChEBI" id="CHEBI:15642"/>
        <dbReference type="ChEBI" id="CHEBI:43120"/>
        <dbReference type="EC" id="4.2.1.96"/>
    </reaction>
</comment>
<proteinExistence type="inferred from homology"/>
<dbReference type="HAMAP" id="MF_00434">
    <property type="entry name" value="Pterin_4_alpha"/>
    <property type="match status" value="1"/>
</dbReference>
<protein>
    <recommendedName>
        <fullName evidence="4">Putative pterin-4-alpha-carbinolamine dehydratase</fullName>
        <shortName evidence="4">PHS</shortName>
        <ecNumber evidence="4">4.2.1.96</ecNumber>
    </recommendedName>
    <alternativeName>
        <fullName evidence="4">4-alpha-hydroxy-tetrahydropterin dehydratase</fullName>
    </alternativeName>
    <alternativeName>
        <fullName evidence="4">Pterin carbinolamine dehydratase</fullName>
        <shortName evidence="4">PCD</shortName>
    </alternativeName>
</protein>
<organism evidence="5 6">
    <name type="scientific">Candidatus Daviesbacteria bacterium RIFCSPHIGHO2_02_FULL_36_13</name>
    <dbReference type="NCBI Taxonomy" id="1797768"/>
    <lineage>
        <taxon>Bacteria</taxon>
        <taxon>Candidatus Daviesiibacteriota</taxon>
    </lineage>
</organism>
<dbReference type="PANTHER" id="PTHR12599">
    <property type="entry name" value="PTERIN-4-ALPHA-CARBINOLAMINE DEHYDRATASE"/>
    <property type="match status" value="1"/>
</dbReference>
<evidence type="ECO:0000256" key="4">
    <source>
        <dbReference type="HAMAP-Rule" id="MF_00434"/>
    </source>
</evidence>